<dbReference type="GO" id="GO:0070449">
    <property type="term" value="C:elongin complex"/>
    <property type="evidence" value="ECO:0007669"/>
    <property type="project" value="InterPro"/>
</dbReference>
<dbReference type="Proteomes" id="UP000629468">
    <property type="component" value="Unassembled WGS sequence"/>
</dbReference>
<evidence type="ECO:0000313" key="2">
    <source>
        <dbReference type="EMBL" id="KAF7778549.1"/>
    </source>
</evidence>
<dbReference type="PANTHER" id="PTHR15141:SF76">
    <property type="entry name" value="TRANSCRIPTION ELONGATION FACTOR B POLYPEPTIDE 3"/>
    <property type="match status" value="1"/>
</dbReference>
<feature type="region of interest" description="Disordered" evidence="1">
    <location>
        <begin position="125"/>
        <end position="159"/>
    </location>
</feature>
<dbReference type="EMBL" id="JABXXO010000004">
    <property type="protein sequence ID" value="KAF7778549.1"/>
    <property type="molecule type" value="Genomic_DNA"/>
</dbReference>
<feature type="compositionally biased region" description="Polar residues" evidence="1">
    <location>
        <begin position="228"/>
        <end position="250"/>
    </location>
</feature>
<dbReference type="InterPro" id="IPR010684">
    <property type="entry name" value="RNA_pol_II_trans_fac_SIII_A"/>
</dbReference>
<feature type="region of interest" description="Disordered" evidence="1">
    <location>
        <begin position="227"/>
        <end position="292"/>
    </location>
</feature>
<feature type="compositionally biased region" description="Basic and acidic residues" evidence="1">
    <location>
        <begin position="125"/>
        <end position="140"/>
    </location>
</feature>
<dbReference type="Gene3D" id="6.10.250.3180">
    <property type="match status" value="1"/>
</dbReference>
<name>A0A8H7F666_AGABI</name>
<reference evidence="2 3" key="1">
    <citation type="journal article" name="Sci. Rep.">
        <title>Telomere-to-telomere assembled and centromere annotated genomes of the two main subspecies of the button mushroom Agaricus bisporus reveal especially polymorphic chromosome ends.</title>
        <authorList>
            <person name="Sonnenberg A.S.M."/>
            <person name="Sedaghat-Telgerd N."/>
            <person name="Lavrijssen B."/>
            <person name="Ohm R.A."/>
            <person name="Hendrickx P.M."/>
            <person name="Scholtmeijer K."/>
            <person name="Baars J.J.P."/>
            <person name="van Peer A."/>
        </authorList>
    </citation>
    <scope>NUCLEOTIDE SEQUENCE [LARGE SCALE GENOMIC DNA]</scope>
    <source>
        <strain evidence="2 3">H119_p4</strain>
    </source>
</reference>
<dbReference type="GO" id="GO:0006368">
    <property type="term" value="P:transcription elongation by RNA polymerase II"/>
    <property type="evidence" value="ECO:0007669"/>
    <property type="project" value="InterPro"/>
</dbReference>
<dbReference type="Pfam" id="PF06881">
    <property type="entry name" value="Elongin_A"/>
    <property type="match status" value="1"/>
</dbReference>
<dbReference type="OMA" id="MANGRSY"/>
<evidence type="ECO:0008006" key="4">
    <source>
        <dbReference type="Google" id="ProtNLM"/>
    </source>
</evidence>
<gene>
    <name evidence="2" type="ORF">Agabi119p4_2894</name>
</gene>
<comment type="caution">
    <text evidence="2">The sequence shown here is derived from an EMBL/GenBank/DDBJ whole genome shotgun (WGS) entry which is preliminary data.</text>
</comment>
<evidence type="ECO:0000256" key="1">
    <source>
        <dbReference type="SAM" id="MobiDB-lite"/>
    </source>
</evidence>
<organism evidence="2 3">
    <name type="scientific">Agaricus bisporus var. burnettii</name>
    <dbReference type="NCBI Taxonomy" id="192524"/>
    <lineage>
        <taxon>Eukaryota</taxon>
        <taxon>Fungi</taxon>
        <taxon>Dikarya</taxon>
        <taxon>Basidiomycota</taxon>
        <taxon>Agaricomycotina</taxon>
        <taxon>Agaricomycetes</taxon>
        <taxon>Agaricomycetidae</taxon>
        <taxon>Agaricales</taxon>
        <taxon>Agaricineae</taxon>
        <taxon>Agaricaceae</taxon>
        <taxon>Agaricus</taxon>
    </lineage>
</organism>
<protein>
    <recommendedName>
        <fullName evidence="4">Elongin-A</fullName>
    </recommendedName>
</protein>
<accession>A0A8H7F666</accession>
<dbReference type="PANTHER" id="PTHR15141">
    <property type="entry name" value="TRANSCRIPTION ELONGATION FACTOR B POLYPEPTIDE 3"/>
    <property type="match status" value="1"/>
</dbReference>
<sequence>MNDSESSINGRVPPLTQLCQRAAASYAESITTLGDNLSYSLVKPILERCSAEQLLKLEESSPHIQDDSLELWVQLCIRKYPTAVGRYLDDDSLEPISWRERYMILKREEESRFERLGSKLKAQRLEAEERKKEREVKLTDRVPPPKRPRSGGWGAPTQPKTLLQKTLSEASKIQKAMYNSRSIPPMANGRSYRVLAKDTSPMIPESKSVVTSRVCVNTVQKRLVCGPSRTSKVPTSLPQLPSNANTSPMSQARHGSAPSNTTLKTTVPESPCKRLGAPSNSPPDGRPMKTMVSVKKDPMAALFLPKHRAHSQRPV</sequence>
<proteinExistence type="predicted"/>
<evidence type="ECO:0000313" key="3">
    <source>
        <dbReference type="Proteomes" id="UP000629468"/>
    </source>
</evidence>
<feature type="compositionally biased region" description="Polar residues" evidence="1">
    <location>
        <begin position="257"/>
        <end position="268"/>
    </location>
</feature>
<dbReference type="AlphaFoldDB" id="A0A8H7F666"/>
<dbReference type="InterPro" id="IPR051870">
    <property type="entry name" value="Elongin-A_domain"/>
</dbReference>